<feature type="region of interest" description="Disordered" evidence="1">
    <location>
        <begin position="80"/>
        <end position="105"/>
    </location>
</feature>
<protein>
    <submittedName>
        <fullName evidence="2">Spore germination protein GerPC</fullName>
    </submittedName>
</protein>
<dbReference type="STRING" id="201973.SAMN04488025_13144"/>
<dbReference type="AlphaFoldDB" id="A0A1I2RK00"/>
<keyword evidence="3" id="KW-1185">Reference proteome</keyword>
<dbReference type="InterPro" id="IPR019673">
    <property type="entry name" value="Spore_germination_GerPC"/>
</dbReference>
<dbReference type="RefSeq" id="WP_177199185.1">
    <property type="nucleotide sequence ID" value="NZ_FOOK01000031.1"/>
</dbReference>
<evidence type="ECO:0000313" key="3">
    <source>
        <dbReference type="Proteomes" id="UP000198661"/>
    </source>
</evidence>
<proteinExistence type="predicted"/>
<dbReference type="Proteomes" id="UP000198661">
    <property type="component" value="Unassembled WGS sequence"/>
</dbReference>
<reference evidence="2 3" key="1">
    <citation type="submission" date="2016-10" db="EMBL/GenBank/DDBJ databases">
        <authorList>
            <person name="de Groot N.N."/>
        </authorList>
    </citation>
    <scope>NUCLEOTIDE SEQUENCE [LARGE SCALE GENOMIC DNA]</scope>
    <source>
        <strain evidence="2 3">DSM 44945</strain>
    </source>
</reference>
<dbReference type="EMBL" id="FOOK01000031">
    <property type="protein sequence ID" value="SFG40842.1"/>
    <property type="molecule type" value="Genomic_DNA"/>
</dbReference>
<accession>A0A1I2RK00</accession>
<organism evidence="2 3">
    <name type="scientific">Planifilum fulgidum</name>
    <dbReference type="NCBI Taxonomy" id="201973"/>
    <lineage>
        <taxon>Bacteria</taxon>
        <taxon>Bacillati</taxon>
        <taxon>Bacillota</taxon>
        <taxon>Bacilli</taxon>
        <taxon>Bacillales</taxon>
        <taxon>Thermoactinomycetaceae</taxon>
        <taxon>Planifilum</taxon>
    </lineage>
</organism>
<evidence type="ECO:0000256" key="1">
    <source>
        <dbReference type="SAM" id="MobiDB-lite"/>
    </source>
</evidence>
<feature type="compositionally biased region" description="Basic and acidic residues" evidence="1">
    <location>
        <begin position="80"/>
        <end position="92"/>
    </location>
</feature>
<name>A0A1I2RK00_9BACL</name>
<sequence length="105" mass="12014">MYATLWDRLHHLEREIAILRKENEALKRKLASLQPITIERIEYKIQELSIKTLSGPLNVGLSATGDGKSIARFLEKAVREKKKGDLPEKEGHPISITDDSPRKKR</sequence>
<dbReference type="Pfam" id="PF10737">
    <property type="entry name" value="GerPC"/>
    <property type="match status" value="1"/>
</dbReference>
<evidence type="ECO:0000313" key="2">
    <source>
        <dbReference type="EMBL" id="SFG40842.1"/>
    </source>
</evidence>
<gene>
    <name evidence="2" type="ORF">SAMN04488025_13144</name>
</gene>